<keyword evidence="1" id="KW-0812">Transmembrane</keyword>
<keyword evidence="1" id="KW-0472">Membrane</keyword>
<sequence length="191" mass="21182">MSKDINPYAVKIPISGTAAPLESRFRLNGKILILEKGSDLPHRCVKCNAPSASNLRTTQLRWHHPAWFLTMLLNPLIYMVVYLIVNQSARVTIGLCPQHRRSRNLALAAALVSLFIGFCLMLTGTSTRNDTFSKIGMGVTALAPLLAAWKGTTGIRTVRIDKKEIQLKGFSQAFLDRPQGRDWLSAPKIGR</sequence>
<comment type="caution">
    <text evidence="2">The sequence shown here is derived from an EMBL/GenBank/DDBJ whole genome shotgun (WGS) entry which is preliminary data.</text>
</comment>
<evidence type="ECO:0000313" key="2">
    <source>
        <dbReference type="EMBL" id="RZU47412.1"/>
    </source>
</evidence>
<reference evidence="2 3" key="1">
    <citation type="submission" date="2019-02" db="EMBL/GenBank/DDBJ databases">
        <title>Genomic Encyclopedia of Type Strains, Phase IV (KMG-IV): sequencing the most valuable type-strain genomes for metagenomic binning, comparative biology and taxonomic classification.</title>
        <authorList>
            <person name="Goeker M."/>
        </authorList>
    </citation>
    <scope>NUCLEOTIDE SEQUENCE [LARGE SCALE GENOMIC DNA]</scope>
    <source>
        <strain evidence="2 3">DSM 105135</strain>
    </source>
</reference>
<name>A0A4Q7ZA09_9GAMM</name>
<protein>
    <submittedName>
        <fullName evidence="2">Uncharacterized protein</fullName>
    </submittedName>
</protein>
<feature type="transmembrane region" description="Helical" evidence="1">
    <location>
        <begin position="105"/>
        <end position="125"/>
    </location>
</feature>
<evidence type="ECO:0000313" key="3">
    <source>
        <dbReference type="Proteomes" id="UP000292423"/>
    </source>
</evidence>
<dbReference type="AlphaFoldDB" id="A0A4Q7ZA09"/>
<gene>
    <name evidence="2" type="ORF">EV700_0374</name>
</gene>
<keyword evidence="1" id="KW-1133">Transmembrane helix</keyword>
<evidence type="ECO:0000256" key="1">
    <source>
        <dbReference type="SAM" id="Phobius"/>
    </source>
</evidence>
<feature type="transmembrane region" description="Helical" evidence="1">
    <location>
        <begin position="66"/>
        <end position="85"/>
    </location>
</feature>
<dbReference type="OrthoDB" id="187787at2"/>
<dbReference type="EMBL" id="SHKX01000010">
    <property type="protein sequence ID" value="RZU47412.1"/>
    <property type="molecule type" value="Genomic_DNA"/>
</dbReference>
<keyword evidence="3" id="KW-1185">Reference proteome</keyword>
<dbReference type="RefSeq" id="WP_130410659.1">
    <property type="nucleotide sequence ID" value="NZ_SHKX01000010.1"/>
</dbReference>
<accession>A0A4Q7ZA09</accession>
<organism evidence="2 3">
    <name type="scientific">Fluviicoccus keumensis</name>
    <dbReference type="NCBI Taxonomy" id="1435465"/>
    <lineage>
        <taxon>Bacteria</taxon>
        <taxon>Pseudomonadati</taxon>
        <taxon>Pseudomonadota</taxon>
        <taxon>Gammaproteobacteria</taxon>
        <taxon>Moraxellales</taxon>
        <taxon>Moraxellaceae</taxon>
        <taxon>Fluviicoccus</taxon>
    </lineage>
</organism>
<proteinExistence type="predicted"/>
<dbReference type="Proteomes" id="UP000292423">
    <property type="component" value="Unassembled WGS sequence"/>
</dbReference>